<feature type="domain" description="Photolyase/cryptochrome alpha/beta" evidence="11">
    <location>
        <begin position="3"/>
        <end position="134"/>
    </location>
</feature>
<keyword evidence="4 8" id="KW-0285">Flavoprotein</keyword>
<sequence>MSDIYAVWLRNDLRFHDNRAIHQALRAACETNGRVVLFFHLHPNFITTIDSHHDYFFQSVHHFQEKCQQLNLHLPIFFGDPHEAFSKLLASFNTLKAVFYQKDYTRFGKERDKEITSFLHNKGIATYGFSGSHIVEPDELTKADGTPYHVFTPYFRKWQQHLKPKTVSINLEELKNRYVCHDSHNIKDDTSYFKHHVLAHCHQQWTDIGEEKAIELLEQFIEERLTTYAELRDQPAQSGTSNLSPFIKTGALSPATIFHSVTAHIDTAGKGAETFIKELAWRDFYAMIYHVYPETDTQEYQLKYRDLPWQKDEDELWQRWITGTTGFPIVDAGMRQLNETGWMHNRLRMVTASFLTKDYLIDWRLGEAYFAKKLIDYDIASNVGGWQWAASVGTDAVPYFRVFNPTRQSERFDPKGLFIKQYVPELAQVPVKYIHHPATMPHATQQASTCLIGHDYPEPSVDHALQRKKTIAIFKEENLS</sequence>
<comment type="catalytic activity">
    <reaction evidence="7">
        <text>cyclobutadipyrimidine (in DNA) = 2 pyrimidine residues (in DNA).</text>
        <dbReference type="EC" id="4.1.99.3"/>
    </reaction>
</comment>
<dbReference type="EC" id="4.1.99.3" evidence="2"/>
<comment type="cofactor">
    <cofactor evidence="8">
        <name>FAD</name>
        <dbReference type="ChEBI" id="CHEBI:57692"/>
    </cofactor>
    <text evidence="8">Binds 1 FAD per subunit.</text>
</comment>
<dbReference type="InterPro" id="IPR018394">
    <property type="entry name" value="DNA_photolyase_1_CS_C"/>
</dbReference>
<protein>
    <recommendedName>
        <fullName evidence="3">Deoxyribodipyrimidine photo-lyase</fullName>
        <ecNumber evidence="2">4.1.99.3</ecNumber>
    </recommendedName>
</protein>
<feature type="binding site" evidence="8">
    <location>
        <position position="228"/>
    </location>
    <ligand>
        <name>FAD</name>
        <dbReference type="ChEBI" id="CHEBI:57692"/>
    </ligand>
</feature>
<dbReference type="RefSeq" id="WP_257821759.1">
    <property type="nucleotide sequence ID" value="NZ_JABXYM010000001.1"/>
</dbReference>
<keyword evidence="13" id="KW-1185">Reference proteome</keyword>
<comment type="similarity">
    <text evidence="10">Belongs to the DNA photolyase family.</text>
</comment>
<feature type="site" description="Electron transfer via tryptophanyl radical" evidence="9">
    <location>
        <position position="386"/>
    </location>
</feature>
<dbReference type="GO" id="GO:0009416">
    <property type="term" value="P:response to light stimulus"/>
    <property type="evidence" value="ECO:0007669"/>
    <property type="project" value="TreeGrafter"/>
</dbReference>
<dbReference type="PANTHER" id="PTHR11455:SF9">
    <property type="entry name" value="CRYPTOCHROME CIRCADIAN CLOCK 5 ISOFORM X1"/>
    <property type="match status" value="1"/>
</dbReference>
<dbReference type="AlphaFoldDB" id="A0A9Q4B333"/>
<dbReference type="InterPro" id="IPR036155">
    <property type="entry name" value="Crypto/Photolyase_N_sf"/>
</dbReference>
<evidence type="ECO:0000256" key="10">
    <source>
        <dbReference type="RuleBase" id="RU004182"/>
    </source>
</evidence>
<dbReference type="InterPro" id="IPR005101">
    <property type="entry name" value="Cryptochr/Photolyase_FAD-bd"/>
</dbReference>
<name>A0A9Q4B333_SALAG</name>
<dbReference type="FunFam" id="1.10.579.10:FF:000003">
    <property type="entry name" value="Deoxyribodipyrimidine photo-lyase"/>
    <property type="match status" value="1"/>
</dbReference>
<evidence type="ECO:0000259" key="11">
    <source>
        <dbReference type="PROSITE" id="PS51645"/>
    </source>
</evidence>
<dbReference type="Proteomes" id="UP001057753">
    <property type="component" value="Unassembled WGS sequence"/>
</dbReference>
<dbReference type="SUPFAM" id="SSF48173">
    <property type="entry name" value="Cryptochrome/photolyase FAD-binding domain"/>
    <property type="match status" value="1"/>
</dbReference>
<dbReference type="InterPro" id="IPR006050">
    <property type="entry name" value="DNA_photolyase_N"/>
</dbReference>
<dbReference type="InterPro" id="IPR002081">
    <property type="entry name" value="Cryptochrome/DNA_photolyase_1"/>
</dbReference>
<feature type="binding site" evidence="8">
    <location>
        <begin position="240"/>
        <end position="244"/>
    </location>
    <ligand>
        <name>FAD</name>
        <dbReference type="ChEBI" id="CHEBI:57692"/>
    </ligand>
</feature>
<evidence type="ECO:0000256" key="1">
    <source>
        <dbReference type="ARBA" id="ARBA00001932"/>
    </source>
</evidence>
<gene>
    <name evidence="12" type="ORF">HXA33_12475</name>
</gene>
<evidence type="ECO:0000256" key="3">
    <source>
        <dbReference type="ARBA" id="ARBA00014046"/>
    </source>
</evidence>
<evidence type="ECO:0000256" key="2">
    <source>
        <dbReference type="ARBA" id="ARBA00013149"/>
    </source>
</evidence>
<evidence type="ECO:0000256" key="7">
    <source>
        <dbReference type="ARBA" id="ARBA00033999"/>
    </source>
</evidence>
<feature type="site" description="Electron transfer via tryptophanyl radical" evidence="9">
    <location>
        <position position="363"/>
    </location>
</feature>
<dbReference type="Pfam" id="PF03441">
    <property type="entry name" value="FAD_binding_7"/>
    <property type="match status" value="1"/>
</dbReference>
<dbReference type="Pfam" id="PF00875">
    <property type="entry name" value="DNA_photolyase"/>
    <property type="match status" value="1"/>
</dbReference>
<dbReference type="GO" id="GO:0003677">
    <property type="term" value="F:DNA binding"/>
    <property type="evidence" value="ECO:0007669"/>
    <property type="project" value="TreeGrafter"/>
</dbReference>
<dbReference type="SUPFAM" id="SSF52425">
    <property type="entry name" value="Cryptochrome/photolyase, N-terminal domain"/>
    <property type="match status" value="1"/>
</dbReference>
<dbReference type="InterPro" id="IPR014729">
    <property type="entry name" value="Rossmann-like_a/b/a_fold"/>
</dbReference>
<reference evidence="12" key="1">
    <citation type="submission" date="2020-06" db="EMBL/GenBank/DDBJ databases">
        <title>Insight into the genomes of haloalkaliphilic bacilli from Kenyan soda lakes.</title>
        <authorList>
            <person name="Mwirichia R."/>
            <person name="Villamizar G.C."/>
            <person name="Poehlein A."/>
            <person name="Mugweru J."/>
            <person name="Kipnyargis A."/>
            <person name="Kiplimo D."/>
            <person name="Orwa P."/>
            <person name="Daniel R."/>
        </authorList>
    </citation>
    <scope>NUCLEOTIDE SEQUENCE</scope>
    <source>
        <strain evidence="12">B1096_S55</strain>
    </source>
</reference>
<evidence type="ECO:0000256" key="6">
    <source>
        <dbReference type="ARBA" id="ARBA00022991"/>
    </source>
</evidence>
<comment type="cofactor">
    <cofactor evidence="1">
        <name>(6R)-5,10-methylene-5,6,7,8-tetrahydrofolate</name>
        <dbReference type="ChEBI" id="CHEBI:15636"/>
    </cofactor>
</comment>
<dbReference type="Gene3D" id="1.25.40.80">
    <property type="match status" value="1"/>
</dbReference>
<dbReference type="PROSITE" id="PS51645">
    <property type="entry name" value="PHR_CRY_ALPHA_BETA"/>
    <property type="match status" value="1"/>
</dbReference>
<evidence type="ECO:0000256" key="4">
    <source>
        <dbReference type="ARBA" id="ARBA00022630"/>
    </source>
</evidence>
<keyword evidence="6 10" id="KW-0157">Chromophore</keyword>
<dbReference type="PROSITE" id="PS00394">
    <property type="entry name" value="DNA_PHOTOLYASES_1_1"/>
    <property type="match status" value="1"/>
</dbReference>
<evidence type="ECO:0000256" key="5">
    <source>
        <dbReference type="ARBA" id="ARBA00022827"/>
    </source>
</evidence>
<accession>A0A9Q4B333</accession>
<evidence type="ECO:0000313" key="13">
    <source>
        <dbReference type="Proteomes" id="UP001057753"/>
    </source>
</evidence>
<dbReference type="PANTHER" id="PTHR11455">
    <property type="entry name" value="CRYPTOCHROME"/>
    <property type="match status" value="1"/>
</dbReference>
<organism evidence="12 13">
    <name type="scientific">Salipaludibacillus agaradhaerens</name>
    <name type="common">Bacillus agaradhaerens</name>
    <dbReference type="NCBI Taxonomy" id="76935"/>
    <lineage>
        <taxon>Bacteria</taxon>
        <taxon>Bacillati</taxon>
        <taxon>Bacillota</taxon>
        <taxon>Bacilli</taxon>
        <taxon>Bacillales</taxon>
        <taxon>Bacillaceae</taxon>
    </lineage>
</organism>
<dbReference type="GO" id="GO:0071949">
    <property type="term" value="F:FAD binding"/>
    <property type="evidence" value="ECO:0007669"/>
    <property type="project" value="TreeGrafter"/>
</dbReference>
<feature type="binding site" evidence="8">
    <location>
        <position position="275"/>
    </location>
    <ligand>
        <name>FAD</name>
        <dbReference type="ChEBI" id="CHEBI:57692"/>
    </ligand>
</feature>
<dbReference type="EMBL" id="JABXYM010000001">
    <property type="protein sequence ID" value="MCR6097361.1"/>
    <property type="molecule type" value="Genomic_DNA"/>
</dbReference>
<evidence type="ECO:0000313" key="12">
    <source>
        <dbReference type="EMBL" id="MCR6097361.1"/>
    </source>
</evidence>
<feature type="site" description="Electron transfer via tryptophanyl radical" evidence="9">
    <location>
        <position position="309"/>
    </location>
</feature>
<dbReference type="PRINTS" id="PR00147">
    <property type="entry name" value="DNAPHOTLYASE"/>
</dbReference>
<evidence type="ECO:0000256" key="9">
    <source>
        <dbReference type="PIRSR" id="PIRSR602081-2"/>
    </source>
</evidence>
<dbReference type="GO" id="GO:0000719">
    <property type="term" value="P:photoreactive repair"/>
    <property type="evidence" value="ECO:0007669"/>
    <property type="project" value="UniProtKB-ARBA"/>
</dbReference>
<dbReference type="InterPro" id="IPR036134">
    <property type="entry name" value="Crypto/Photolyase_FAD-like_sf"/>
</dbReference>
<dbReference type="Gene3D" id="1.10.579.10">
    <property type="entry name" value="DNA Cyclobutane Dipyrimidine Photolyase, subunit A, domain 3"/>
    <property type="match status" value="1"/>
</dbReference>
<dbReference type="Gene3D" id="3.40.50.620">
    <property type="entry name" value="HUPs"/>
    <property type="match status" value="1"/>
</dbReference>
<evidence type="ECO:0000256" key="8">
    <source>
        <dbReference type="PIRSR" id="PIRSR602081-1"/>
    </source>
</evidence>
<dbReference type="GO" id="GO:0003904">
    <property type="term" value="F:deoxyribodipyrimidine photo-lyase activity"/>
    <property type="evidence" value="ECO:0007669"/>
    <property type="project" value="UniProtKB-EC"/>
</dbReference>
<comment type="caution">
    <text evidence="12">The sequence shown here is derived from an EMBL/GenBank/DDBJ whole genome shotgun (WGS) entry which is preliminary data.</text>
</comment>
<feature type="binding site" evidence="8">
    <location>
        <begin position="376"/>
        <end position="378"/>
    </location>
    <ligand>
        <name>FAD</name>
        <dbReference type="ChEBI" id="CHEBI:57692"/>
    </ligand>
</feature>
<feature type="binding site" evidence="8">
    <location>
        <begin position="278"/>
        <end position="285"/>
    </location>
    <ligand>
        <name>FAD</name>
        <dbReference type="ChEBI" id="CHEBI:57692"/>
    </ligand>
</feature>
<proteinExistence type="inferred from homology"/>
<keyword evidence="5 8" id="KW-0274">FAD</keyword>